<evidence type="ECO:0000313" key="4">
    <source>
        <dbReference type="EMBL" id="OJG46249.1"/>
    </source>
</evidence>
<evidence type="ECO:0000256" key="1">
    <source>
        <dbReference type="ARBA" id="ARBA00005721"/>
    </source>
</evidence>
<dbReference type="Pfam" id="PF03780">
    <property type="entry name" value="Asp23"/>
    <property type="match status" value="1"/>
</dbReference>
<dbReference type="AlphaFoldDB" id="A0A1L8TPK1"/>
<dbReference type="STRING" id="249189.RV04_GL001415"/>
<evidence type="ECO:0000256" key="2">
    <source>
        <dbReference type="ARBA" id="ARBA00039575"/>
    </source>
</evidence>
<feature type="compositionally biased region" description="Basic and acidic residues" evidence="3">
    <location>
        <begin position="64"/>
        <end position="73"/>
    </location>
</feature>
<dbReference type="InterPro" id="IPR005531">
    <property type="entry name" value="Asp23"/>
</dbReference>
<evidence type="ECO:0000256" key="3">
    <source>
        <dbReference type="SAM" id="MobiDB-lite"/>
    </source>
</evidence>
<accession>A0A1L8TPK1</accession>
<feature type="region of interest" description="Disordered" evidence="3">
    <location>
        <begin position="1"/>
        <end position="103"/>
    </location>
</feature>
<dbReference type="PANTHER" id="PTHR34297:SF3">
    <property type="entry name" value="ALKALINE SHOCK PROTEIN 23"/>
    <property type="match status" value="1"/>
</dbReference>
<dbReference type="Proteomes" id="UP000182077">
    <property type="component" value="Unassembled WGS sequence"/>
</dbReference>
<dbReference type="EMBL" id="JXKQ01000003">
    <property type="protein sequence ID" value="OJG46249.1"/>
    <property type="molecule type" value="Genomic_DNA"/>
</dbReference>
<keyword evidence="5" id="KW-1185">Reference proteome</keyword>
<dbReference type="PANTHER" id="PTHR34297">
    <property type="entry name" value="HYPOTHETICAL CYTOSOLIC PROTEIN-RELATED"/>
    <property type="match status" value="1"/>
</dbReference>
<gene>
    <name evidence="4" type="ORF">RV04_GL001415</name>
</gene>
<evidence type="ECO:0000313" key="5">
    <source>
        <dbReference type="Proteomes" id="UP000182077"/>
    </source>
</evidence>
<comment type="similarity">
    <text evidence="1">Belongs to the asp23 family.</text>
</comment>
<dbReference type="RefSeq" id="WP_071857335.1">
    <property type="nucleotide sequence ID" value="NZ_JBHSHK010000001.1"/>
</dbReference>
<protein>
    <recommendedName>
        <fullName evidence="2">Stress response regulator gls24 homolog</fullName>
    </recommendedName>
</protein>
<proteinExistence type="inferred from homology"/>
<feature type="compositionally biased region" description="Basic and acidic residues" evidence="3">
    <location>
        <begin position="86"/>
        <end position="103"/>
    </location>
</feature>
<feature type="compositionally biased region" description="Polar residues" evidence="3">
    <location>
        <begin position="75"/>
        <end position="85"/>
    </location>
</feature>
<comment type="caution">
    <text evidence="4">The sequence shown here is derived from an EMBL/GenBank/DDBJ whole genome shotgun (WGS) entry which is preliminary data.</text>
</comment>
<sequence length="259" mass="28108">MSKHDDKNTKTPISAHPDPITPNESHGAKELKNESAPVSAHPDPVVPDVEKKVAAAHPNNQSNHSDKNDRPSGDSKGNLSSNHAVESTHDAKHDSANEKNDGSLKFEDKAIQQIIAQAINDIDGLLAVDGGVFSNTAEKLVNVENERAGIKTEVGEKQVAVDLKIVAEYGKDIEDVYNKIKELIQKEVHRATHLDVIEVNVDVTDVKTAEQFEKDSETVQDKVTDTAQKAGAAVSERSEKVKDSVNQAMDQGKEDSNVE</sequence>
<reference evidence="4 5" key="1">
    <citation type="submission" date="2014-12" db="EMBL/GenBank/DDBJ databases">
        <title>Draft genome sequences of 29 type strains of Enterococci.</title>
        <authorList>
            <person name="Zhong Z."/>
            <person name="Sun Z."/>
            <person name="Liu W."/>
            <person name="Zhang W."/>
            <person name="Zhang H."/>
        </authorList>
    </citation>
    <scope>NUCLEOTIDE SEQUENCE [LARGE SCALE GENOMIC DNA]</scope>
    <source>
        <strain evidence="4 5">DSM 17122</strain>
    </source>
</reference>
<feature type="region of interest" description="Disordered" evidence="3">
    <location>
        <begin position="225"/>
        <end position="259"/>
    </location>
</feature>
<dbReference type="OrthoDB" id="9808942at2"/>
<name>A0A1L8TPK1_9ENTE</name>
<organism evidence="4 5">
    <name type="scientific">Enterococcus hermanniensis</name>
    <dbReference type="NCBI Taxonomy" id="249189"/>
    <lineage>
        <taxon>Bacteria</taxon>
        <taxon>Bacillati</taxon>
        <taxon>Bacillota</taxon>
        <taxon>Bacilli</taxon>
        <taxon>Lactobacillales</taxon>
        <taxon>Enterococcaceae</taxon>
        <taxon>Enterococcus</taxon>
    </lineage>
</organism>